<reference evidence="12" key="3">
    <citation type="submission" date="2025-09" db="UniProtKB">
        <authorList>
            <consortium name="Ensembl"/>
        </authorList>
    </citation>
    <scope>IDENTIFICATION</scope>
</reference>
<organism evidence="12 13">
    <name type="scientific">Lepisosteus oculatus</name>
    <name type="common">Spotted gar</name>
    <dbReference type="NCBI Taxonomy" id="7918"/>
    <lineage>
        <taxon>Eukaryota</taxon>
        <taxon>Metazoa</taxon>
        <taxon>Chordata</taxon>
        <taxon>Craniata</taxon>
        <taxon>Vertebrata</taxon>
        <taxon>Euteleostomi</taxon>
        <taxon>Actinopterygii</taxon>
        <taxon>Neopterygii</taxon>
        <taxon>Holostei</taxon>
        <taxon>Semionotiformes</taxon>
        <taxon>Lepisosteidae</taxon>
        <taxon>Lepisosteus</taxon>
    </lineage>
</organism>
<dbReference type="eggNOG" id="ENOG502S201">
    <property type="taxonomic scope" value="Eukaryota"/>
</dbReference>
<feature type="signal peptide" evidence="10">
    <location>
        <begin position="1"/>
        <end position="23"/>
    </location>
</feature>
<keyword evidence="5 10" id="KW-0732">Signal</keyword>
<dbReference type="PROSITE" id="PS51828">
    <property type="entry name" value="PTX_2"/>
    <property type="match status" value="1"/>
</dbReference>
<dbReference type="GO" id="GO:0046872">
    <property type="term" value="F:metal ion binding"/>
    <property type="evidence" value="ECO:0007669"/>
    <property type="project" value="UniProtKB-KW"/>
</dbReference>
<keyword evidence="4 10" id="KW-0479">Metal-binding</keyword>
<comment type="cofactor">
    <cofactor evidence="10">
        <name>Ca(2+)</name>
        <dbReference type="ChEBI" id="CHEBI:29108"/>
    </cofactor>
    <text evidence="10">Binds 2 calcium ions per subunit.</text>
</comment>
<dbReference type="Gene3D" id="2.60.120.200">
    <property type="match status" value="1"/>
</dbReference>
<evidence type="ECO:0000313" key="13">
    <source>
        <dbReference type="Proteomes" id="UP000018468"/>
    </source>
</evidence>
<sequence>LQKQRSLMEKVVFLLTLLACGSGEQDLSGKILVFPEESKANYVKLVPKKEAPLRALTACFHYASDIQRGYCLFSLATEEQDNAFLIFKNKLGEYEVITNSKSIFFYGVPEQNDLQRWTHLCVTWESDSGLVQLWVNGKESIKKGGSRSIPISGKPFIVLGQEQDSYGGSFDKSQCLVGQMSNVHMWDRVLSPCEIQDVHLGTGFDPGNILSWKSMSFEITGYVILNGMTDKNKCHTSSLDPTKV</sequence>
<evidence type="ECO:0000259" key="11">
    <source>
        <dbReference type="PROSITE" id="PS51828"/>
    </source>
</evidence>
<dbReference type="OMA" id="MEKLLWC"/>
<keyword evidence="3" id="KW-0964">Secreted</keyword>
<evidence type="ECO:0000256" key="6">
    <source>
        <dbReference type="ARBA" id="ARBA00022837"/>
    </source>
</evidence>
<evidence type="ECO:0000256" key="9">
    <source>
        <dbReference type="PROSITE-ProRule" id="PRU01172"/>
    </source>
</evidence>
<dbReference type="PRINTS" id="PR00895">
    <property type="entry name" value="PENTAXIN"/>
</dbReference>
<dbReference type="InterPro" id="IPR030476">
    <property type="entry name" value="Pentaxin_CS"/>
</dbReference>
<dbReference type="Pfam" id="PF00354">
    <property type="entry name" value="Pentaxin"/>
    <property type="match status" value="1"/>
</dbReference>
<proteinExistence type="inferred from homology"/>
<comment type="subcellular location">
    <subcellularLocation>
        <location evidence="1 10">Secreted</location>
    </subcellularLocation>
</comment>
<keyword evidence="13" id="KW-1185">Reference proteome</keyword>
<keyword evidence="2" id="KW-0011">Acute phase</keyword>
<dbReference type="InParanoid" id="W5N655"/>
<evidence type="ECO:0000313" key="12">
    <source>
        <dbReference type="Ensembl" id="ENSLOCP00000016114.1"/>
    </source>
</evidence>
<accession>W5N655</accession>
<evidence type="ECO:0000256" key="8">
    <source>
        <dbReference type="ARBA" id="ARBA00038102"/>
    </source>
</evidence>
<dbReference type="GO" id="GO:0005576">
    <property type="term" value="C:extracellular region"/>
    <property type="evidence" value="ECO:0007669"/>
    <property type="project" value="UniProtKB-SubCell"/>
</dbReference>
<dbReference type="Bgee" id="ENSLOCG00000013082">
    <property type="expression patterns" value="Expressed in liver and 11 other cell types or tissues"/>
</dbReference>
<dbReference type="HOGENOM" id="CLU_032051_2_0_1"/>
<dbReference type="PANTHER" id="PTHR45869">
    <property type="entry name" value="C-REACTIVE PROTEIN-RELATED"/>
    <property type="match status" value="1"/>
</dbReference>
<evidence type="ECO:0000256" key="5">
    <source>
        <dbReference type="ARBA" id="ARBA00022729"/>
    </source>
</evidence>
<dbReference type="PANTHER" id="PTHR45869:SF7">
    <property type="entry name" value="C-REACTIVE PROTEIN"/>
    <property type="match status" value="1"/>
</dbReference>
<dbReference type="CDD" id="cd00152">
    <property type="entry name" value="PTX"/>
    <property type="match status" value="1"/>
</dbReference>
<dbReference type="SUPFAM" id="SSF49899">
    <property type="entry name" value="Concanavalin A-like lectins/glucanases"/>
    <property type="match status" value="1"/>
</dbReference>
<comment type="caution">
    <text evidence="9">Lacks conserved residue(s) required for the propagation of feature annotation.</text>
</comment>
<dbReference type="GO" id="GO:0006953">
    <property type="term" value="P:acute-phase response"/>
    <property type="evidence" value="ECO:0007669"/>
    <property type="project" value="UniProtKB-KW"/>
</dbReference>
<dbReference type="SMART" id="SM00159">
    <property type="entry name" value="PTX"/>
    <property type="match status" value="1"/>
</dbReference>
<dbReference type="Proteomes" id="UP000018468">
    <property type="component" value="Linkage group LG5"/>
</dbReference>
<reference evidence="12" key="2">
    <citation type="submission" date="2025-08" db="UniProtKB">
        <authorList>
            <consortium name="Ensembl"/>
        </authorList>
    </citation>
    <scope>IDENTIFICATION</scope>
</reference>
<evidence type="ECO:0000256" key="4">
    <source>
        <dbReference type="ARBA" id="ARBA00022723"/>
    </source>
</evidence>
<dbReference type="Ensembl" id="ENSLOCT00000016144.1">
    <property type="protein sequence ID" value="ENSLOCP00000016114.1"/>
    <property type="gene ID" value="ENSLOCG00000013082.1"/>
</dbReference>
<evidence type="ECO:0000256" key="2">
    <source>
        <dbReference type="ARBA" id="ARBA00022486"/>
    </source>
</evidence>
<feature type="chain" id="PRO_5006994354" description="Pentraxin family member" evidence="10">
    <location>
        <begin position="24"/>
        <end position="244"/>
    </location>
</feature>
<comment type="subunit">
    <text evidence="10">Homopentamer. Pentaxin (or pentraxin) have a discoid arrangement of 5 non-covalently bound subunits.</text>
</comment>
<dbReference type="PROSITE" id="PS00289">
    <property type="entry name" value="PTX_1"/>
    <property type="match status" value="1"/>
</dbReference>
<dbReference type="STRING" id="7918.ENSLOCP00000016114"/>
<dbReference type="GeneTree" id="ENSGT01100000263515"/>
<dbReference type="InterPro" id="IPR051005">
    <property type="entry name" value="Pentraxin_domain"/>
</dbReference>
<dbReference type="FunFam" id="2.60.120.200:FF:000070">
    <property type="entry name" value="Serum amyloid P-component"/>
    <property type="match status" value="1"/>
</dbReference>
<keyword evidence="6 10" id="KW-0106">Calcium</keyword>
<dbReference type="InterPro" id="IPR013320">
    <property type="entry name" value="ConA-like_dom_sf"/>
</dbReference>
<protein>
    <recommendedName>
        <fullName evidence="10">Pentraxin family member</fullName>
    </recommendedName>
</protein>
<reference evidence="13" key="1">
    <citation type="submission" date="2011-12" db="EMBL/GenBank/DDBJ databases">
        <title>The Draft Genome of Lepisosteus oculatus.</title>
        <authorList>
            <consortium name="The Broad Institute Genome Assembly &amp; Analysis Group"/>
            <consortium name="Computational R&amp;D Group"/>
            <consortium name="and Sequencing Platform"/>
            <person name="Di Palma F."/>
            <person name="Alfoldi J."/>
            <person name="Johnson J."/>
            <person name="Berlin A."/>
            <person name="Gnerre S."/>
            <person name="Jaffe D."/>
            <person name="MacCallum I."/>
            <person name="Young S."/>
            <person name="Walker B.J."/>
            <person name="Lander E.S."/>
            <person name="Lindblad-Toh K."/>
        </authorList>
    </citation>
    <scope>NUCLEOTIDE SEQUENCE [LARGE SCALE GENOMIC DNA]</scope>
</reference>
<evidence type="ECO:0000256" key="7">
    <source>
        <dbReference type="ARBA" id="ARBA00023157"/>
    </source>
</evidence>
<feature type="domain" description="Pentraxin (PTX)" evidence="11">
    <location>
        <begin position="28"/>
        <end position="234"/>
    </location>
</feature>
<name>W5N655_LEPOC</name>
<dbReference type="AlphaFoldDB" id="W5N655"/>
<comment type="similarity">
    <text evidence="8 10">Belongs to the pentraxin family.</text>
</comment>
<keyword evidence="7" id="KW-1015">Disulfide bond</keyword>
<dbReference type="InterPro" id="IPR001759">
    <property type="entry name" value="PTX_dom"/>
</dbReference>
<evidence type="ECO:0000256" key="1">
    <source>
        <dbReference type="ARBA" id="ARBA00004613"/>
    </source>
</evidence>
<evidence type="ECO:0000256" key="10">
    <source>
        <dbReference type="RuleBase" id="RU362112"/>
    </source>
</evidence>
<evidence type="ECO:0000256" key="3">
    <source>
        <dbReference type="ARBA" id="ARBA00022525"/>
    </source>
</evidence>
<dbReference type="EMBL" id="AHAT01029337">
    <property type="status" value="NOT_ANNOTATED_CDS"/>
    <property type="molecule type" value="Genomic_DNA"/>
</dbReference>